<evidence type="ECO:0000313" key="4">
    <source>
        <dbReference type="EMBL" id="CAD9251135.1"/>
    </source>
</evidence>
<sequence>MAAAAAMASRKAVMICATWQHVGKTSVSMALVDAVGKALAANGGGEGGRTPRVGYMKPVGQKWVSAVNSRDPTGPVLRVDKDVALAREHFNMQMDYLDMSPIIIERGSTRDFLDGKRTEWEDPVITNRLRTAFAKNCAETDFLVVEGTGHCGVGSILGWNNARVAKALGIDVVLVANGGLGSTFDQLNLNRMACLVEGVDLAGVIVNKVRIGEEEKTRTYLEKAMNKFKWNAPLLGCVPYGDNLDQPSAMDLETLFETKLIGGFQHRLRRFDRYELVTTSLRRFMEKLAKEGDDILNTCFVTHASRNDIILGLLSHVSRLDSGLSGGKRFEGGLILTGSPPFNQPADFCSDYIHHANIPILNVPQSTSNTMDAIKSYTPKLSAADDVRTTRVIEQYSPHIDVARMLGLPATDARSPLLTVEG</sequence>
<dbReference type="Pfam" id="PF13500">
    <property type="entry name" value="AAA_26"/>
    <property type="match status" value="1"/>
</dbReference>
<dbReference type="AlphaFoldDB" id="A0A6U4F5V9"/>
<evidence type="ECO:0000313" key="6">
    <source>
        <dbReference type="EMBL" id="CAD9251138.1"/>
    </source>
</evidence>
<dbReference type="PANTHER" id="PTHR21343:SF8">
    <property type="entry name" value="DRTGG DOMAIN-CONTAINING PROTEIN"/>
    <property type="match status" value="1"/>
</dbReference>
<dbReference type="Gene3D" id="3.40.50.300">
    <property type="entry name" value="P-loop containing nucleotide triphosphate hydrolases"/>
    <property type="match status" value="1"/>
</dbReference>
<evidence type="ECO:0000313" key="5">
    <source>
        <dbReference type="EMBL" id="CAD9251136.1"/>
    </source>
</evidence>
<dbReference type="EMBL" id="HBGJ01014788">
    <property type="protein sequence ID" value="CAD9251135.1"/>
    <property type="molecule type" value="Transcribed_RNA"/>
</dbReference>
<evidence type="ECO:0000313" key="7">
    <source>
        <dbReference type="EMBL" id="CAD9251143.1"/>
    </source>
</evidence>
<dbReference type="SUPFAM" id="SSF52540">
    <property type="entry name" value="P-loop containing nucleoside triphosphate hydrolases"/>
    <property type="match status" value="1"/>
</dbReference>
<dbReference type="EMBL" id="HBGJ01014789">
    <property type="protein sequence ID" value="CAD9251136.1"/>
    <property type="molecule type" value="Transcribed_RNA"/>
</dbReference>
<dbReference type="EMBL" id="HBGJ01014787">
    <property type="protein sequence ID" value="CAD9251134.1"/>
    <property type="molecule type" value="Transcribed_RNA"/>
</dbReference>
<dbReference type="CDD" id="cd03109">
    <property type="entry name" value="DTBS"/>
    <property type="match status" value="1"/>
</dbReference>
<dbReference type="InterPro" id="IPR027417">
    <property type="entry name" value="P-loop_NTPase"/>
</dbReference>
<organism evidence="3">
    <name type="scientific">Phaeomonas parva</name>
    <dbReference type="NCBI Taxonomy" id="124430"/>
    <lineage>
        <taxon>Eukaryota</taxon>
        <taxon>Sar</taxon>
        <taxon>Stramenopiles</taxon>
        <taxon>Ochrophyta</taxon>
        <taxon>Pinguiophyceae</taxon>
        <taxon>Pinguiochrysidales</taxon>
        <taxon>Pinguiochrysidaceae</taxon>
        <taxon>Phaeomonas</taxon>
    </lineage>
</organism>
<name>A0A6U4F5V9_9STRA</name>
<dbReference type="EMBL" id="HBGJ01014796">
    <property type="protein sequence ID" value="CAD9251143.1"/>
    <property type="molecule type" value="Transcribed_RNA"/>
</dbReference>
<evidence type="ECO:0000313" key="3">
    <source>
        <dbReference type="EMBL" id="CAD9251134.1"/>
    </source>
</evidence>
<dbReference type="PANTHER" id="PTHR21343">
    <property type="entry name" value="DETHIOBIOTIN SYNTHETASE"/>
    <property type="match status" value="1"/>
</dbReference>
<reference evidence="3" key="1">
    <citation type="submission" date="2021-01" db="EMBL/GenBank/DDBJ databases">
        <authorList>
            <person name="Corre E."/>
            <person name="Pelletier E."/>
            <person name="Niang G."/>
            <person name="Scheremetjew M."/>
            <person name="Finn R."/>
            <person name="Kale V."/>
            <person name="Holt S."/>
            <person name="Cochrane G."/>
            <person name="Meng A."/>
            <person name="Brown T."/>
            <person name="Cohen L."/>
        </authorList>
    </citation>
    <scope>NUCLEOTIDE SEQUENCE</scope>
    <source>
        <strain evidence="3">CCMP2877</strain>
    </source>
</reference>
<protein>
    <submittedName>
        <fullName evidence="3">Uncharacterized protein</fullName>
    </submittedName>
</protein>
<evidence type="ECO:0000256" key="1">
    <source>
        <dbReference type="ARBA" id="ARBA00022962"/>
    </source>
</evidence>
<dbReference type="Gene3D" id="3.40.1390.20">
    <property type="entry name" value="HprK N-terminal domain-like"/>
    <property type="match status" value="1"/>
</dbReference>
<dbReference type="EMBL" id="HBGJ01014786">
    <property type="protein sequence ID" value="CAD9251133.1"/>
    <property type="molecule type" value="Transcribed_RNA"/>
</dbReference>
<gene>
    <name evidence="2" type="ORF">PPAR1163_LOCUS9494</name>
    <name evidence="3" type="ORF">PPAR1163_LOCUS9495</name>
    <name evidence="4" type="ORF">PPAR1163_LOCUS9496</name>
    <name evidence="5" type="ORF">PPAR1163_LOCUS9497</name>
    <name evidence="6" type="ORF">PPAR1163_LOCUS9499</name>
    <name evidence="7" type="ORF">PPAR1163_LOCUS9504</name>
    <name evidence="8" type="ORF">PPAR1163_LOCUS9507</name>
</gene>
<dbReference type="InterPro" id="IPR028979">
    <property type="entry name" value="Ser_kin/Pase_Hpr-like_N_sf"/>
</dbReference>
<evidence type="ECO:0000313" key="2">
    <source>
        <dbReference type="EMBL" id="CAD9251133.1"/>
    </source>
</evidence>
<dbReference type="EMBL" id="HBGJ01014791">
    <property type="protein sequence ID" value="CAD9251138.1"/>
    <property type="molecule type" value="Transcribed_RNA"/>
</dbReference>
<proteinExistence type="predicted"/>
<evidence type="ECO:0000313" key="8">
    <source>
        <dbReference type="EMBL" id="CAD9251146.1"/>
    </source>
</evidence>
<accession>A0A6U4F5V9</accession>
<dbReference type="EMBL" id="HBGJ01014799">
    <property type="protein sequence ID" value="CAD9251146.1"/>
    <property type="molecule type" value="Transcribed_RNA"/>
</dbReference>
<keyword evidence="1" id="KW-0315">Glutamine amidotransferase</keyword>